<dbReference type="AlphaFoldDB" id="A0A6V7C4M9"/>
<dbReference type="Proteomes" id="UP000515406">
    <property type="component" value="Chromosome"/>
</dbReference>
<dbReference type="PANTHER" id="PTHR35604:SF2">
    <property type="entry name" value="TRANSPOSASE INSH FOR INSERTION SEQUENCE ELEMENT IS5A-RELATED"/>
    <property type="match status" value="1"/>
</dbReference>
<keyword evidence="3" id="KW-1185">Reference proteome</keyword>
<evidence type="ECO:0000313" key="2">
    <source>
        <dbReference type="EMBL" id="CAD0309002.1"/>
    </source>
</evidence>
<dbReference type="GO" id="GO:0006313">
    <property type="term" value="P:DNA transposition"/>
    <property type="evidence" value="ECO:0007669"/>
    <property type="project" value="InterPro"/>
</dbReference>
<name>A0A6V7C4M9_9XANT</name>
<dbReference type="GO" id="GO:0003677">
    <property type="term" value="F:DNA binding"/>
    <property type="evidence" value="ECO:0007669"/>
    <property type="project" value="InterPro"/>
</dbReference>
<evidence type="ECO:0000313" key="3">
    <source>
        <dbReference type="Proteomes" id="UP000515406"/>
    </source>
</evidence>
<dbReference type="PANTHER" id="PTHR35604">
    <property type="entry name" value="TRANSPOSASE INSH FOR INSERTION SEQUENCE ELEMENT IS5A-RELATED"/>
    <property type="match status" value="1"/>
</dbReference>
<dbReference type="EMBL" id="LR828257">
    <property type="protein sequence ID" value="CAD0309011.1"/>
    <property type="molecule type" value="Genomic_DNA"/>
</dbReference>
<dbReference type="Pfam" id="PF01609">
    <property type="entry name" value="DDE_Tnp_1"/>
    <property type="match status" value="1"/>
</dbReference>
<dbReference type="InterPro" id="IPR002559">
    <property type="entry name" value="Transposase_11"/>
</dbReference>
<organism evidence="2 3">
    <name type="scientific">Xanthomonas hortorum pv. vitians</name>
    <dbReference type="NCBI Taxonomy" id="83224"/>
    <lineage>
        <taxon>Bacteria</taxon>
        <taxon>Pseudomonadati</taxon>
        <taxon>Pseudomonadota</taxon>
        <taxon>Gammaproteobacteria</taxon>
        <taxon>Lysobacterales</taxon>
        <taxon>Lysobacteraceae</taxon>
        <taxon>Xanthomonas</taxon>
    </lineage>
</organism>
<reference evidence="2 3" key="1">
    <citation type="submission" date="2020-07" db="EMBL/GenBank/DDBJ databases">
        <authorList>
            <person name="Pothier F. J."/>
        </authorList>
    </citation>
    <scope>NUCLEOTIDE SEQUENCE [LARGE SCALE GENOMIC DNA]</scope>
    <source>
        <strain evidence="2 3">CFBP 498</strain>
    </source>
</reference>
<accession>A0A6V7C4M9</accession>
<dbReference type="GO" id="GO:0004803">
    <property type="term" value="F:transposase activity"/>
    <property type="evidence" value="ECO:0007669"/>
    <property type="project" value="InterPro"/>
</dbReference>
<sequence length="79" mass="8732">MHQTKLDKQWYFRMKAHIGVDAFSGLVHHVRCAAANVADVTVMHALLHGKEDSVFGDSGDTGAQTRRTTGLRGCILHCR</sequence>
<feature type="domain" description="Transposase IS4-like" evidence="1">
    <location>
        <begin position="7"/>
        <end position="65"/>
    </location>
</feature>
<proteinExistence type="predicted"/>
<dbReference type="EMBL" id="LR828257">
    <property type="protein sequence ID" value="CAD0309002.1"/>
    <property type="molecule type" value="Genomic_DNA"/>
</dbReference>
<protein>
    <recommendedName>
        <fullName evidence="1">Transposase IS4-like domain-containing protein</fullName>
    </recommendedName>
</protein>
<gene>
    <name evidence="2" type="ORF">CFBP498_09230</name>
</gene>
<evidence type="ECO:0000259" key="1">
    <source>
        <dbReference type="Pfam" id="PF01609"/>
    </source>
</evidence>